<accession>A0A0A9CGP2</accession>
<protein>
    <submittedName>
        <fullName evidence="1">Uncharacterized protein</fullName>
    </submittedName>
</protein>
<sequence length="26" mass="2859">MGAGANRSRTKRTFNAEFCISLDTLV</sequence>
<dbReference type="AlphaFoldDB" id="A0A0A9CGP2"/>
<reference evidence="1" key="2">
    <citation type="journal article" date="2015" name="Data Brief">
        <title>Shoot transcriptome of the giant reed, Arundo donax.</title>
        <authorList>
            <person name="Barrero R.A."/>
            <person name="Guerrero F.D."/>
            <person name="Moolhuijzen P."/>
            <person name="Goolsby J.A."/>
            <person name="Tidwell J."/>
            <person name="Bellgard S.E."/>
            <person name="Bellgard M.I."/>
        </authorList>
    </citation>
    <scope>NUCLEOTIDE SEQUENCE</scope>
    <source>
        <tissue evidence="1">Shoot tissue taken approximately 20 cm above the soil surface</tissue>
    </source>
</reference>
<dbReference type="EMBL" id="GBRH01227233">
    <property type="protein sequence ID" value="JAD70662.1"/>
    <property type="molecule type" value="Transcribed_RNA"/>
</dbReference>
<reference evidence="1" key="1">
    <citation type="submission" date="2014-09" db="EMBL/GenBank/DDBJ databases">
        <authorList>
            <person name="Magalhaes I.L.F."/>
            <person name="Oliveira U."/>
            <person name="Santos F.R."/>
            <person name="Vidigal T.H.D.A."/>
            <person name="Brescovit A.D."/>
            <person name="Santos A.J."/>
        </authorList>
    </citation>
    <scope>NUCLEOTIDE SEQUENCE</scope>
    <source>
        <tissue evidence="1">Shoot tissue taken approximately 20 cm above the soil surface</tissue>
    </source>
</reference>
<proteinExistence type="predicted"/>
<evidence type="ECO:0000313" key="1">
    <source>
        <dbReference type="EMBL" id="JAD70662.1"/>
    </source>
</evidence>
<organism evidence="1">
    <name type="scientific">Arundo donax</name>
    <name type="common">Giant reed</name>
    <name type="synonym">Donax arundinaceus</name>
    <dbReference type="NCBI Taxonomy" id="35708"/>
    <lineage>
        <taxon>Eukaryota</taxon>
        <taxon>Viridiplantae</taxon>
        <taxon>Streptophyta</taxon>
        <taxon>Embryophyta</taxon>
        <taxon>Tracheophyta</taxon>
        <taxon>Spermatophyta</taxon>
        <taxon>Magnoliopsida</taxon>
        <taxon>Liliopsida</taxon>
        <taxon>Poales</taxon>
        <taxon>Poaceae</taxon>
        <taxon>PACMAD clade</taxon>
        <taxon>Arundinoideae</taxon>
        <taxon>Arundineae</taxon>
        <taxon>Arundo</taxon>
    </lineage>
</organism>
<name>A0A0A9CGP2_ARUDO</name>